<dbReference type="RefSeq" id="XP_033692159.1">
    <property type="nucleotide sequence ID" value="XM_033832580.1"/>
</dbReference>
<evidence type="ECO:0000256" key="4">
    <source>
        <dbReference type="ARBA" id="ARBA00023136"/>
    </source>
</evidence>
<dbReference type="AlphaFoldDB" id="A0A6A6J2S8"/>
<dbReference type="PANTHER" id="PTHR33048:SF47">
    <property type="entry name" value="INTEGRAL MEMBRANE PROTEIN-RELATED"/>
    <property type="match status" value="1"/>
</dbReference>
<reference evidence="8" key="1">
    <citation type="journal article" date="2020" name="Stud. Mycol.">
        <title>101 Dothideomycetes genomes: a test case for predicting lifestyles and emergence of pathogens.</title>
        <authorList>
            <person name="Haridas S."/>
            <person name="Albert R."/>
            <person name="Binder M."/>
            <person name="Bloem J."/>
            <person name="Labutti K."/>
            <person name="Salamov A."/>
            <person name="Andreopoulos B."/>
            <person name="Baker S."/>
            <person name="Barry K."/>
            <person name="Bills G."/>
            <person name="Bluhm B."/>
            <person name="Cannon C."/>
            <person name="Castanera R."/>
            <person name="Culley D."/>
            <person name="Daum C."/>
            <person name="Ezra D."/>
            <person name="Gonzalez J."/>
            <person name="Henrissat B."/>
            <person name="Kuo A."/>
            <person name="Liang C."/>
            <person name="Lipzen A."/>
            <person name="Lutzoni F."/>
            <person name="Magnuson J."/>
            <person name="Mondo S."/>
            <person name="Nolan M."/>
            <person name="Ohm R."/>
            <person name="Pangilinan J."/>
            <person name="Park H.-J."/>
            <person name="Ramirez L."/>
            <person name="Alfaro M."/>
            <person name="Sun H."/>
            <person name="Tritt A."/>
            <person name="Yoshinaga Y."/>
            <person name="Zwiers L.-H."/>
            <person name="Turgeon B."/>
            <person name="Goodwin S."/>
            <person name="Spatafora J."/>
            <person name="Crous P."/>
            <person name="Grigoriev I."/>
        </authorList>
    </citation>
    <scope>NUCLEOTIDE SEQUENCE</scope>
    <source>
        <strain evidence="8">CBS 122368</strain>
    </source>
</reference>
<comment type="subcellular location">
    <subcellularLocation>
        <location evidence="1">Membrane</location>
        <topology evidence="1">Multi-pass membrane protein</topology>
    </subcellularLocation>
</comment>
<feature type="transmembrane region" description="Helical" evidence="6">
    <location>
        <begin position="171"/>
        <end position="194"/>
    </location>
</feature>
<evidence type="ECO:0000313" key="8">
    <source>
        <dbReference type="EMBL" id="KAF2257155.1"/>
    </source>
</evidence>
<dbReference type="GO" id="GO:0016020">
    <property type="term" value="C:membrane"/>
    <property type="evidence" value="ECO:0007669"/>
    <property type="project" value="UniProtKB-SubCell"/>
</dbReference>
<keyword evidence="3 6" id="KW-1133">Transmembrane helix</keyword>
<protein>
    <recommendedName>
        <fullName evidence="7">Rhodopsin domain-containing protein</fullName>
    </recommendedName>
</protein>
<dbReference type="OrthoDB" id="444631at2759"/>
<evidence type="ECO:0000256" key="1">
    <source>
        <dbReference type="ARBA" id="ARBA00004141"/>
    </source>
</evidence>
<keyword evidence="9" id="KW-1185">Reference proteome</keyword>
<evidence type="ECO:0000259" key="7">
    <source>
        <dbReference type="Pfam" id="PF20684"/>
    </source>
</evidence>
<feature type="transmembrane region" description="Helical" evidence="6">
    <location>
        <begin position="206"/>
        <end position="226"/>
    </location>
</feature>
<evidence type="ECO:0000256" key="2">
    <source>
        <dbReference type="ARBA" id="ARBA00022692"/>
    </source>
</evidence>
<feature type="transmembrane region" description="Helical" evidence="6">
    <location>
        <begin position="51"/>
        <end position="75"/>
    </location>
</feature>
<feature type="transmembrane region" description="Helical" evidence="6">
    <location>
        <begin position="95"/>
        <end position="117"/>
    </location>
</feature>
<evidence type="ECO:0000313" key="9">
    <source>
        <dbReference type="Proteomes" id="UP000800094"/>
    </source>
</evidence>
<keyword evidence="2 6" id="KW-0812">Transmembrane</keyword>
<dbReference type="InterPro" id="IPR049326">
    <property type="entry name" value="Rhodopsin_dom_fungi"/>
</dbReference>
<keyword evidence="4 6" id="KW-0472">Membrane</keyword>
<name>A0A6A6J2S8_9PLEO</name>
<proteinExistence type="inferred from homology"/>
<dbReference type="InterPro" id="IPR052337">
    <property type="entry name" value="SAT4-like"/>
</dbReference>
<gene>
    <name evidence="8" type="ORF">BU26DRAFT_558563</name>
</gene>
<organism evidence="8 9">
    <name type="scientific">Trematosphaeria pertusa</name>
    <dbReference type="NCBI Taxonomy" id="390896"/>
    <lineage>
        <taxon>Eukaryota</taxon>
        <taxon>Fungi</taxon>
        <taxon>Dikarya</taxon>
        <taxon>Ascomycota</taxon>
        <taxon>Pezizomycotina</taxon>
        <taxon>Dothideomycetes</taxon>
        <taxon>Pleosporomycetidae</taxon>
        <taxon>Pleosporales</taxon>
        <taxon>Massarineae</taxon>
        <taxon>Trematosphaeriaceae</taxon>
        <taxon>Trematosphaeria</taxon>
    </lineage>
</organism>
<dbReference type="GeneID" id="54585910"/>
<dbReference type="Pfam" id="PF20684">
    <property type="entry name" value="Fung_rhodopsin"/>
    <property type="match status" value="1"/>
</dbReference>
<feature type="transmembrane region" description="Helical" evidence="6">
    <location>
        <begin position="20"/>
        <end position="39"/>
    </location>
</feature>
<dbReference type="Proteomes" id="UP000800094">
    <property type="component" value="Unassembled WGS sequence"/>
</dbReference>
<dbReference type="PANTHER" id="PTHR33048">
    <property type="entry name" value="PTH11-LIKE INTEGRAL MEMBRANE PROTEIN (AFU_ORTHOLOGUE AFUA_5G11245)"/>
    <property type="match status" value="1"/>
</dbReference>
<feature type="transmembrane region" description="Helical" evidence="6">
    <location>
        <begin position="129"/>
        <end position="151"/>
    </location>
</feature>
<evidence type="ECO:0000256" key="6">
    <source>
        <dbReference type="SAM" id="Phobius"/>
    </source>
</evidence>
<feature type="transmembrane region" description="Helical" evidence="6">
    <location>
        <begin position="246"/>
        <end position="265"/>
    </location>
</feature>
<dbReference type="EMBL" id="ML987189">
    <property type="protein sequence ID" value="KAF2257155.1"/>
    <property type="molecule type" value="Genomic_DNA"/>
</dbReference>
<feature type="domain" description="Rhodopsin" evidence="7">
    <location>
        <begin position="35"/>
        <end position="271"/>
    </location>
</feature>
<evidence type="ECO:0000256" key="3">
    <source>
        <dbReference type="ARBA" id="ARBA00022989"/>
    </source>
</evidence>
<accession>A0A6A6J2S8</accession>
<comment type="similarity">
    <text evidence="5">Belongs to the SAT4 family.</text>
</comment>
<evidence type="ECO:0000256" key="5">
    <source>
        <dbReference type="ARBA" id="ARBA00038359"/>
    </source>
</evidence>
<sequence length="366" mass="40462">MSSNNEAALRAESLAPLINSLSIIFVVLSTVSVVLRLYTRKRIVEVIGADDASITIAQVLAIAVSVLTILQAHWGLGRHTPFVDPVDAVKELKCLYANTLIYNAAQTITKISFLILYRRLFPGRKTQKICFWLLLYIVAWGIIQEFIVGFACIPLSNFLPKMEGKCIPSLPVWYLTSCMNIVTDFMIFIVPIVPVLKLQMRTRQKILLLCLFCLGFFTCIISLVRLSTLHKGINTNDPFWDNAGASYWSVIELNCGILCACLPTLRPLVQKVVPHLLSSHGASHDSGRTATGISRMPSHLGHKRSVSGLEDGIYIQKEVELHSTTELRSNAAGYRPSGEDARSQKTIVTAQSSKGQLRKDSLACCA</sequence>